<dbReference type="RefSeq" id="WP_075128941.1">
    <property type="nucleotide sequence ID" value="NZ_MSIE01000060.1"/>
</dbReference>
<keyword evidence="2" id="KW-1185">Reference proteome</keyword>
<dbReference type="STRING" id="1912961.BU204_28925"/>
<gene>
    <name evidence="1" type="ORF">BU204_28925</name>
</gene>
<dbReference type="EMBL" id="MSIE01000060">
    <property type="protein sequence ID" value="OLF12532.1"/>
    <property type="molecule type" value="Genomic_DNA"/>
</dbReference>
<comment type="caution">
    <text evidence="1">The sequence shown here is derived from an EMBL/GenBank/DDBJ whole genome shotgun (WGS) entry which is preliminary data.</text>
</comment>
<accession>A0A1Q8CDW8</accession>
<dbReference type="AlphaFoldDB" id="A0A1Q8CDW8"/>
<dbReference type="OrthoDB" id="5199515at2"/>
<evidence type="ECO:0000313" key="2">
    <source>
        <dbReference type="Proteomes" id="UP000185596"/>
    </source>
</evidence>
<sequence>MATPFTALPSGVDNDTAELIAAVPLTSDAEVDYWFDLLQAAYAAGEEDQDLTRFAARVRDGAGALDTASVEAFLEAVGWAGDGLAPVERVLAVRPQLPGAYWELYWQRYGDAAEAQQAETGAAEPAAETAEPDSGDRFAWVGAEIGGRLAQAWGSDWRHYLGQQLDPRWGSGWDAHPDDHKLAWLTDLVGELLSPAEPDSGTVPDSGGTPAEEAELDVDALVERLVAEAASEVEGAEALSAEDLSEIAATVRQNIAEEMAE</sequence>
<reference evidence="1 2" key="1">
    <citation type="submission" date="2016-12" db="EMBL/GenBank/DDBJ databases">
        <title>The draft genome sequence of Actinophytocola sp. 11-183.</title>
        <authorList>
            <person name="Wang W."/>
            <person name="Yuan L."/>
        </authorList>
    </citation>
    <scope>NUCLEOTIDE SEQUENCE [LARGE SCALE GENOMIC DNA]</scope>
    <source>
        <strain evidence="1 2">11-183</strain>
    </source>
</reference>
<organism evidence="1 2">
    <name type="scientific">Actinophytocola xanthii</name>
    <dbReference type="NCBI Taxonomy" id="1912961"/>
    <lineage>
        <taxon>Bacteria</taxon>
        <taxon>Bacillati</taxon>
        <taxon>Actinomycetota</taxon>
        <taxon>Actinomycetes</taxon>
        <taxon>Pseudonocardiales</taxon>
        <taxon>Pseudonocardiaceae</taxon>
    </lineage>
</organism>
<name>A0A1Q8CDW8_9PSEU</name>
<protein>
    <submittedName>
        <fullName evidence="1">Uncharacterized protein</fullName>
    </submittedName>
</protein>
<proteinExistence type="predicted"/>
<evidence type="ECO:0000313" key="1">
    <source>
        <dbReference type="EMBL" id="OLF12532.1"/>
    </source>
</evidence>
<dbReference type="Proteomes" id="UP000185596">
    <property type="component" value="Unassembled WGS sequence"/>
</dbReference>